<dbReference type="Proteomes" id="UP001374893">
    <property type="component" value="Chromosome"/>
</dbReference>
<sequence>MKPNAHTAFADLELELGRQVREAALDHEAFSMPLKVCELASCRATCCHDGVFLDREQASVIGGIVESGQLTRYGFHRSYWSEQAGGRVKTSTVEASAAELADGFPAHFPRTRCVFLDAEHRCVLQRLAMDSGMHPWWWKPVSCWMHPLLFRRLADGRPLLGLASADDDPSARPGYPGFGSCTPCGMPNEGGEPAWKVLRGELELLGRIGGRDLVRELGGGDH</sequence>
<keyword evidence="3" id="KW-1185">Reference proteome</keyword>
<dbReference type="InterPro" id="IPR021458">
    <property type="entry name" value="Rv0495c"/>
</dbReference>
<dbReference type="RefSeq" id="WP_338689525.1">
    <property type="nucleotide sequence ID" value="NZ_AP024702.1"/>
</dbReference>
<name>A0ABM7RCH4_9BACT</name>
<reference evidence="2 3" key="1">
    <citation type="submission" date="2021-06" db="EMBL/GenBank/DDBJ databases">
        <title>Complete genome of Haloferula helveola possessing various polysaccharide degrading enzymes.</title>
        <authorList>
            <person name="Takami H."/>
            <person name="Huang C."/>
            <person name="Hamasaki K."/>
        </authorList>
    </citation>
    <scope>NUCLEOTIDE SEQUENCE [LARGE SCALE GENOMIC DNA]</scope>
    <source>
        <strain evidence="2 3">CN-1</strain>
    </source>
</reference>
<organism evidence="2 3">
    <name type="scientific">Haloferula helveola</name>
    <dbReference type="NCBI Taxonomy" id="490095"/>
    <lineage>
        <taxon>Bacteria</taxon>
        <taxon>Pseudomonadati</taxon>
        <taxon>Verrucomicrobiota</taxon>
        <taxon>Verrucomicrobiia</taxon>
        <taxon>Verrucomicrobiales</taxon>
        <taxon>Verrucomicrobiaceae</taxon>
        <taxon>Haloferula</taxon>
    </lineage>
</organism>
<comment type="similarity">
    <text evidence="1">Belongs to the Rv0495c family.</text>
</comment>
<protein>
    <submittedName>
        <fullName evidence="2">DUF3109 domain-containing protein</fullName>
    </submittedName>
</protein>
<gene>
    <name evidence="2" type="ORF">HAHE_12750</name>
</gene>
<dbReference type="Pfam" id="PF11307">
    <property type="entry name" value="DUF3109"/>
    <property type="match status" value="1"/>
</dbReference>
<dbReference type="EMBL" id="AP024702">
    <property type="protein sequence ID" value="BCX47367.1"/>
    <property type="molecule type" value="Genomic_DNA"/>
</dbReference>
<evidence type="ECO:0000313" key="3">
    <source>
        <dbReference type="Proteomes" id="UP001374893"/>
    </source>
</evidence>
<evidence type="ECO:0000313" key="2">
    <source>
        <dbReference type="EMBL" id="BCX47367.1"/>
    </source>
</evidence>
<proteinExistence type="inferred from homology"/>
<evidence type="ECO:0000256" key="1">
    <source>
        <dbReference type="ARBA" id="ARBA00093770"/>
    </source>
</evidence>
<accession>A0ABM7RCH4</accession>